<keyword evidence="8 19" id="KW-0547">Nucleotide-binding</keyword>
<evidence type="ECO:0000313" key="24">
    <source>
        <dbReference type="EMBL" id="KAF8792615.1"/>
    </source>
</evidence>
<dbReference type="InterPro" id="IPR031916">
    <property type="entry name" value="LIG3_BRCT"/>
</dbReference>
<dbReference type="Gene3D" id="1.10.3260.10">
    <property type="entry name" value="DNA ligase, ATP-dependent, N-terminal domain"/>
    <property type="match status" value="1"/>
</dbReference>
<evidence type="ECO:0000256" key="21">
    <source>
        <dbReference type="SAM" id="MobiDB-lite"/>
    </source>
</evidence>
<evidence type="ECO:0000256" key="10">
    <source>
        <dbReference type="ARBA" id="ARBA00022771"/>
    </source>
</evidence>
<feature type="compositionally biased region" description="Basic and acidic residues" evidence="21">
    <location>
        <begin position="757"/>
        <end position="783"/>
    </location>
</feature>
<dbReference type="Gene3D" id="3.30.470.30">
    <property type="entry name" value="DNA ligase/mRNA capping enzyme"/>
    <property type="match status" value="1"/>
</dbReference>
<keyword evidence="4 19" id="KW-0436">Ligase</keyword>
<feature type="region of interest" description="Disordered" evidence="21">
    <location>
        <begin position="97"/>
        <end position="135"/>
    </location>
</feature>
<evidence type="ECO:0000256" key="4">
    <source>
        <dbReference type="ARBA" id="ARBA00022598"/>
    </source>
</evidence>
<keyword evidence="11" id="KW-0862">Zinc</keyword>
<evidence type="ECO:0000256" key="1">
    <source>
        <dbReference type="ARBA" id="ARBA00001946"/>
    </source>
</evidence>
<keyword evidence="5" id="KW-0132">Cell division</keyword>
<dbReference type="SUPFAM" id="SSF56091">
    <property type="entry name" value="DNA ligase/mRNA capping enzyme, catalytic domain"/>
    <property type="match status" value="1"/>
</dbReference>
<organism evidence="24 25">
    <name type="scientific">Argiope bruennichi</name>
    <name type="common">Wasp spider</name>
    <name type="synonym">Aranea bruennichi</name>
    <dbReference type="NCBI Taxonomy" id="94029"/>
    <lineage>
        <taxon>Eukaryota</taxon>
        <taxon>Metazoa</taxon>
        <taxon>Ecdysozoa</taxon>
        <taxon>Arthropoda</taxon>
        <taxon>Chelicerata</taxon>
        <taxon>Arachnida</taxon>
        <taxon>Araneae</taxon>
        <taxon>Araneomorphae</taxon>
        <taxon>Entelegynae</taxon>
        <taxon>Araneoidea</taxon>
        <taxon>Araneidae</taxon>
        <taxon>Argiope</taxon>
    </lineage>
</organism>
<comment type="cofactor">
    <cofactor evidence="1">
        <name>Mg(2+)</name>
        <dbReference type="ChEBI" id="CHEBI:18420"/>
    </cofactor>
</comment>
<dbReference type="InterPro" id="IPR012340">
    <property type="entry name" value="NA-bd_OB-fold"/>
</dbReference>
<dbReference type="SUPFAM" id="SSF50249">
    <property type="entry name" value="Nucleic acid-binding proteins"/>
    <property type="match status" value="1"/>
</dbReference>
<evidence type="ECO:0000256" key="18">
    <source>
        <dbReference type="ARBA" id="ARBA00034003"/>
    </source>
</evidence>
<evidence type="ECO:0000256" key="15">
    <source>
        <dbReference type="ARBA" id="ARBA00023204"/>
    </source>
</evidence>
<evidence type="ECO:0000256" key="20">
    <source>
        <dbReference type="RuleBase" id="RU004196"/>
    </source>
</evidence>
<dbReference type="AlphaFoldDB" id="A0A8T0FQJ8"/>
<evidence type="ECO:0000256" key="17">
    <source>
        <dbReference type="ARBA" id="ARBA00023306"/>
    </source>
</evidence>
<reference evidence="24" key="2">
    <citation type="submission" date="2020-06" db="EMBL/GenBank/DDBJ databases">
        <authorList>
            <person name="Sheffer M."/>
        </authorList>
    </citation>
    <scope>NUCLEOTIDE SEQUENCE</scope>
</reference>
<dbReference type="PANTHER" id="PTHR45674:SF9">
    <property type="entry name" value="DNA LIGASE 3"/>
    <property type="match status" value="1"/>
</dbReference>
<evidence type="ECO:0000259" key="23">
    <source>
        <dbReference type="PROSITE" id="PS50160"/>
    </source>
</evidence>
<comment type="caution">
    <text evidence="24">The sequence shown here is derived from an EMBL/GenBank/DDBJ whole genome shotgun (WGS) entry which is preliminary data.</text>
</comment>
<dbReference type="GO" id="GO:0006273">
    <property type="term" value="P:lagging strand elongation"/>
    <property type="evidence" value="ECO:0007669"/>
    <property type="project" value="TreeGrafter"/>
</dbReference>
<dbReference type="GO" id="GO:0005524">
    <property type="term" value="F:ATP binding"/>
    <property type="evidence" value="ECO:0007669"/>
    <property type="project" value="UniProtKB-KW"/>
</dbReference>
<evidence type="ECO:0000256" key="16">
    <source>
        <dbReference type="ARBA" id="ARBA00023242"/>
    </source>
</evidence>
<dbReference type="Pfam" id="PF16759">
    <property type="entry name" value="LIG3_BRCT"/>
    <property type="match status" value="1"/>
</dbReference>
<dbReference type="GO" id="GO:0008270">
    <property type="term" value="F:zinc ion binding"/>
    <property type="evidence" value="ECO:0007669"/>
    <property type="project" value="UniProtKB-KW"/>
</dbReference>
<evidence type="ECO:0000256" key="19">
    <source>
        <dbReference type="RuleBase" id="RU000617"/>
    </source>
</evidence>
<dbReference type="Pfam" id="PF04679">
    <property type="entry name" value="DNA_ligase_A_C"/>
    <property type="match status" value="1"/>
</dbReference>
<dbReference type="PROSITE" id="PS00697">
    <property type="entry name" value="DNA_LIGASE_A1"/>
    <property type="match status" value="1"/>
</dbReference>
<evidence type="ECO:0000256" key="2">
    <source>
        <dbReference type="ARBA" id="ARBA00004123"/>
    </source>
</evidence>
<evidence type="ECO:0000256" key="11">
    <source>
        <dbReference type="ARBA" id="ARBA00022833"/>
    </source>
</evidence>
<comment type="similarity">
    <text evidence="3 20">Belongs to the ATP-dependent DNA ligase family.</text>
</comment>
<sequence length="867" mass="98248">MANNRYCIDLAKRGTAGCKECNKKIDKGLVRIAKIIPNPFTESGGEMKQWFHVRCIFTKLSRARATTKKIESTDDLEGWDDLEEDYQPEVLKCLEEFSSNSPTKKTPTKKTPGKAKTAENDDNDEPSMSDDEITQVEDNSFQRFRKICTKLGKHPKYTDKTAILEEFFTKGSDGESFKGNLYLWVKMLLPAVEKRVYNLQTTQIIKIFSKIFQGVGEGDVSETVKIFFEQSKSFKPQEQSTLYLQDVDKYLEELSKTGQEVEQTNILTKVAKKCTASDLKYFIRFIKHDLRINAGPKHILEAIHPSAYEAFQASRNLKDIVKRCSKLGKKGNLQKKLDVQANLMTPVLPMLAMACKDLEEPFKRYPKGFYVEVKYDGERVQIHKRDREFSYFSRSLKPVMPHKVAHFKDYIPKAFPYGNDLILDCEILLVDNDGKPLPFGTLGAHKKTAFKDATVCLFVFDCLQFNDENLMQKPLFERRKILEENMQPIKNHIIFSELKEIDSRKKLQTIVDSVIDQGLEGLVIKAKDGVYEPGKRHWLKVKKDYLKDAKGKGMADSADLVVLGGYYGTGRKGGIMSVFLMGCYNPQTEKWCTVTKVPGGDDDTLNKLQKSLKMIKISKDPSQVPHWLNINKALIPDFVSENPKESPVWEISGAEFSKAEIHTASGISIRFPRVSRVRTDKDWKTATNLNELKKLFEASKEKSELIGLKTGSDDDDGEDGNKDSIDKGSASSSSSSGETPKKKADDSGKSVTKKMKTSHDPSKNEKTKSEASEKTDNKKKNSEDSSPSSKKKKLDDMAEKIPKKAPTKKSILPDLFTGVKLHIPSSVEKSEDLRRYFIAKLLGWIYGIKKYRKEREIISSDAICVNK</sequence>
<reference evidence="24" key="1">
    <citation type="journal article" date="2020" name="bioRxiv">
        <title>Chromosome-level reference genome of the European wasp spider Argiope bruennichi: a resource for studies on range expansion and evolutionary adaptation.</title>
        <authorList>
            <person name="Sheffer M.M."/>
            <person name="Hoppe A."/>
            <person name="Krehenwinkel H."/>
            <person name="Uhl G."/>
            <person name="Kuss A.W."/>
            <person name="Jensen L."/>
            <person name="Jensen C."/>
            <person name="Gillespie R.G."/>
            <person name="Hoff K.J."/>
            <person name="Prost S."/>
        </authorList>
    </citation>
    <scope>NUCLEOTIDE SEQUENCE</scope>
</reference>
<evidence type="ECO:0000256" key="6">
    <source>
        <dbReference type="ARBA" id="ARBA00022705"/>
    </source>
</evidence>
<dbReference type="InterPro" id="IPR036957">
    <property type="entry name" value="Znf_PARP_sf"/>
</dbReference>
<comment type="catalytic activity">
    <reaction evidence="18 19">
        <text>ATP + (deoxyribonucleotide)n-3'-hydroxyl + 5'-phospho-(deoxyribonucleotide)m = (deoxyribonucleotide)n+m + AMP + diphosphate.</text>
        <dbReference type="EC" id="6.5.1.1"/>
    </reaction>
</comment>
<dbReference type="Gene3D" id="3.40.50.10190">
    <property type="entry name" value="BRCT domain"/>
    <property type="match status" value="1"/>
</dbReference>
<evidence type="ECO:0000256" key="9">
    <source>
        <dbReference type="ARBA" id="ARBA00022763"/>
    </source>
</evidence>
<keyword evidence="15 19" id="KW-0234">DNA repair</keyword>
<comment type="subcellular location">
    <subcellularLocation>
        <location evidence="2">Nucleus</location>
    </subcellularLocation>
</comment>
<dbReference type="SUPFAM" id="SSF117018">
    <property type="entry name" value="ATP-dependent DNA ligase DNA-binding domain"/>
    <property type="match status" value="1"/>
</dbReference>
<feature type="domain" description="PARP-type" evidence="22">
    <location>
        <begin position="6"/>
        <end position="98"/>
    </location>
</feature>
<keyword evidence="6" id="KW-0235">DNA replication</keyword>
<dbReference type="Proteomes" id="UP000807504">
    <property type="component" value="Unassembled WGS sequence"/>
</dbReference>
<evidence type="ECO:0000313" key="25">
    <source>
        <dbReference type="Proteomes" id="UP000807504"/>
    </source>
</evidence>
<dbReference type="GO" id="GO:0006310">
    <property type="term" value="P:DNA recombination"/>
    <property type="evidence" value="ECO:0007669"/>
    <property type="project" value="UniProtKB-KW"/>
</dbReference>
<dbReference type="FunFam" id="2.40.50.140:FF:000085">
    <property type="entry name" value="DNA ligase"/>
    <property type="match status" value="1"/>
</dbReference>
<evidence type="ECO:0000256" key="3">
    <source>
        <dbReference type="ARBA" id="ARBA00007572"/>
    </source>
</evidence>
<dbReference type="CDD" id="cd07902">
    <property type="entry name" value="Adenylation_DNA_ligase_III"/>
    <property type="match status" value="1"/>
</dbReference>
<dbReference type="InterPro" id="IPR012308">
    <property type="entry name" value="DNA_ligase_ATP-dep_N"/>
</dbReference>
<dbReference type="GO" id="GO:0071897">
    <property type="term" value="P:DNA biosynthetic process"/>
    <property type="evidence" value="ECO:0007669"/>
    <property type="project" value="InterPro"/>
</dbReference>
<dbReference type="SMART" id="SM01336">
    <property type="entry name" value="zf-PARP"/>
    <property type="match status" value="1"/>
</dbReference>
<keyword evidence="16" id="KW-0539">Nucleus</keyword>
<dbReference type="InterPro" id="IPR050191">
    <property type="entry name" value="ATP-dep_DNA_ligase"/>
</dbReference>
<proteinExistence type="inferred from homology"/>
<dbReference type="PROSITE" id="PS00333">
    <property type="entry name" value="DNA_LIGASE_A2"/>
    <property type="match status" value="1"/>
</dbReference>
<keyword evidence="13" id="KW-0460">Magnesium</keyword>
<keyword evidence="17" id="KW-0131">Cell cycle</keyword>
<keyword evidence="12 19" id="KW-0067">ATP-binding</keyword>
<dbReference type="EMBL" id="JABXBU010000003">
    <property type="protein sequence ID" value="KAF8792615.1"/>
    <property type="molecule type" value="Genomic_DNA"/>
</dbReference>
<feature type="compositionally biased region" description="Basic and acidic residues" evidence="21">
    <location>
        <begin position="793"/>
        <end position="802"/>
    </location>
</feature>
<dbReference type="Gene3D" id="2.40.50.140">
    <property type="entry name" value="Nucleic acid-binding proteins"/>
    <property type="match status" value="1"/>
</dbReference>
<name>A0A8T0FQJ8_ARGBR</name>
<dbReference type="Pfam" id="PF00645">
    <property type="entry name" value="zf-PARP"/>
    <property type="match status" value="1"/>
</dbReference>
<evidence type="ECO:0000259" key="22">
    <source>
        <dbReference type="PROSITE" id="PS50064"/>
    </source>
</evidence>
<evidence type="ECO:0000256" key="12">
    <source>
        <dbReference type="ARBA" id="ARBA00022840"/>
    </source>
</evidence>
<dbReference type="FunFam" id="3.30.470.30:FF:000003">
    <property type="entry name" value="DNA ligase"/>
    <property type="match status" value="1"/>
</dbReference>
<dbReference type="InterPro" id="IPR036420">
    <property type="entry name" value="BRCT_dom_sf"/>
</dbReference>
<dbReference type="CDD" id="cd07967">
    <property type="entry name" value="OBF_DNA_ligase_III"/>
    <property type="match status" value="1"/>
</dbReference>
<accession>A0A8T0FQJ8</accession>
<dbReference type="SUPFAM" id="SSF57716">
    <property type="entry name" value="Glucocorticoid receptor-like (DNA-binding domain)"/>
    <property type="match status" value="1"/>
</dbReference>
<dbReference type="Pfam" id="PF04675">
    <property type="entry name" value="DNA_ligase_A_N"/>
    <property type="match status" value="1"/>
</dbReference>
<dbReference type="Pfam" id="PF01068">
    <property type="entry name" value="DNA_ligase_A_M"/>
    <property type="match status" value="1"/>
</dbReference>
<keyword evidence="7" id="KW-0479">Metal-binding</keyword>
<keyword evidence="25" id="KW-1185">Reference proteome</keyword>
<gene>
    <name evidence="24" type="ORF">HNY73_004189</name>
</gene>
<evidence type="ECO:0000256" key="7">
    <source>
        <dbReference type="ARBA" id="ARBA00022723"/>
    </source>
</evidence>
<dbReference type="FunFam" id="1.10.3260.10:FF:000002">
    <property type="entry name" value="DNA ligase"/>
    <property type="match status" value="1"/>
</dbReference>
<feature type="compositionally biased region" description="Basic and acidic residues" evidence="21">
    <location>
        <begin position="739"/>
        <end position="748"/>
    </location>
</feature>
<keyword evidence="10" id="KW-0863">Zinc-finger</keyword>
<dbReference type="InterPro" id="IPR036599">
    <property type="entry name" value="DNA_ligase_N_sf"/>
</dbReference>
<dbReference type="GO" id="GO:0070421">
    <property type="term" value="C:DNA ligase III-XRCC1 complex"/>
    <property type="evidence" value="ECO:0007669"/>
    <property type="project" value="TreeGrafter"/>
</dbReference>
<dbReference type="InterPro" id="IPR012309">
    <property type="entry name" value="DNA_ligase_ATP-dep_C"/>
</dbReference>
<evidence type="ECO:0000256" key="5">
    <source>
        <dbReference type="ARBA" id="ARBA00022618"/>
    </source>
</evidence>
<dbReference type="PROSITE" id="PS50064">
    <property type="entry name" value="ZF_PARP_2"/>
    <property type="match status" value="1"/>
</dbReference>
<dbReference type="NCBIfam" id="TIGR00574">
    <property type="entry name" value="dnl1"/>
    <property type="match status" value="1"/>
</dbReference>
<dbReference type="InterPro" id="IPR001510">
    <property type="entry name" value="Znf_PARP"/>
</dbReference>
<keyword evidence="9 19" id="KW-0227">DNA damage</keyword>
<dbReference type="EC" id="6.5.1.1" evidence="19"/>
<dbReference type="InterPro" id="IPR016059">
    <property type="entry name" value="DNA_ligase_ATP-dep_CS"/>
</dbReference>
<dbReference type="PROSITE" id="PS50160">
    <property type="entry name" value="DNA_LIGASE_A3"/>
    <property type="match status" value="1"/>
</dbReference>
<evidence type="ECO:0000256" key="8">
    <source>
        <dbReference type="ARBA" id="ARBA00022741"/>
    </source>
</evidence>
<feature type="compositionally biased region" description="Acidic residues" evidence="21">
    <location>
        <begin position="120"/>
        <end position="135"/>
    </location>
</feature>
<dbReference type="GO" id="GO:0006302">
    <property type="term" value="P:double-strand break repair"/>
    <property type="evidence" value="ECO:0007669"/>
    <property type="project" value="TreeGrafter"/>
</dbReference>
<dbReference type="GO" id="GO:0003677">
    <property type="term" value="F:DNA binding"/>
    <property type="evidence" value="ECO:0007669"/>
    <property type="project" value="InterPro"/>
</dbReference>
<protein>
    <recommendedName>
        <fullName evidence="19">DNA ligase</fullName>
        <ecNumber evidence="19">6.5.1.1</ecNumber>
    </recommendedName>
</protein>
<dbReference type="PANTHER" id="PTHR45674">
    <property type="entry name" value="DNA LIGASE 1/3 FAMILY MEMBER"/>
    <property type="match status" value="1"/>
</dbReference>
<feature type="region of interest" description="Disordered" evidence="21">
    <location>
        <begin position="706"/>
        <end position="807"/>
    </location>
</feature>
<dbReference type="InterPro" id="IPR012310">
    <property type="entry name" value="DNA_ligase_ATP-dep_cent"/>
</dbReference>
<keyword evidence="14 19" id="KW-0233">DNA recombination</keyword>
<dbReference type="Gene3D" id="3.30.1490.70">
    <property type="match status" value="1"/>
</dbReference>
<feature type="domain" description="ATP-dependent DNA ligase family profile" evidence="23">
    <location>
        <begin position="448"/>
        <end position="585"/>
    </location>
</feature>
<evidence type="ECO:0000256" key="13">
    <source>
        <dbReference type="ARBA" id="ARBA00022842"/>
    </source>
</evidence>
<evidence type="ECO:0000256" key="14">
    <source>
        <dbReference type="ARBA" id="ARBA00023172"/>
    </source>
</evidence>
<dbReference type="PROSITE" id="PS00347">
    <property type="entry name" value="ZF_PARP_1"/>
    <property type="match status" value="1"/>
</dbReference>
<dbReference type="InterPro" id="IPR000977">
    <property type="entry name" value="DNA_ligase_ATP-dep"/>
</dbReference>
<dbReference type="GO" id="GO:0003910">
    <property type="term" value="F:DNA ligase (ATP) activity"/>
    <property type="evidence" value="ECO:0007669"/>
    <property type="project" value="UniProtKB-EC"/>
</dbReference>
<dbReference type="Gene3D" id="3.30.1740.10">
    <property type="entry name" value="Zinc finger, PARP-type"/>
    <property type="match status" value="1"/>
</dbReference>
<dbReference type="GO" id="GO:0051301">
    <property type="term" value="P:cell division"/>
    <property type="evidence" value="ECO:0007669"/>
    <property type="project" value="UniProtKB-KW"/>
</dbReference>